<keyword evidence="2" id="KW-1185">Reference proteome</keyword>
<sequence>MHYHLESCSSINSGKTDKRAWGPHMAQTRKDVTTRYCVTKMTATISPYRPITMAKPCMATKAVKMIGR</sequence>
<dbReference type="WBParaSite" id="nRc.2.0.1.t29640-RA">
    <property type="protein sequence ID" value="nRc.2.0.1.t29640-RA"/>
    <property type="gene ID" value="nRc.2.0.1.g29640"/>
</dbReference>
<proteinExistence type="predicted"/>
<accession>A0A915JTG7</accession>
<organism evidence="2 3">
    <name type="scientific">Romanomermis culicivorax</name>
    <name type="common">Nematode worm</name>
    <dbReference type="NCBI Taxonomy" id="13658"/>
    <lineage>
        <taxon>Eukaryota</taxon>
        <taxon>Metazoa</taxon>
        <taxon>Ecdysozoa</taxon>
        <taxon>Nematoda</taxon>
        <taxon>Enoplea</taxon>
        <taxon>Dorylaimia</taxon>
        <taxon>Mermithida</taxon>
        <taxon>Mermithoidea</taxon>
        <taxon>Mermithidae</taxon>
        <taxon>Romanomermis</taxon>
    </lineage>
</organism>
<feature type="region of interest" description="Disordered" evidence="1">
    <location>
        <begin position="1"/>
        <end position="26"/>
    </location>
</feature>
<evidence type="ECO:0000313" key="3">
    <source>
        <dbReference type="WBParaSite" id="nRc.2.0.1.t29640-RA"/>
    </source>
</evidence>
<dbReference type="Proteomes" id="UP000887565">
    <property type="component" value="Unplaced"/>
</dbReference>
<reference evidence="3" key="1">
    <citation type="submission" date="2022-11" db="UniProtKB">
        <authorList>
            <consortium name="WormBaseParasite"/>
        </authorList>
    </citation>
    <scope>IDENTIFICATION</scope>
</reference>
<evidence type="ECO:0000313" key="2">
    <source>
        <dbReference type="Proteomes" id="UP000887565"/>
    </source>
</evidence>
<dbReference type="AlphaFoldDB" id="A0A915JTG7"/>
<protein>
    <submittedName>
        <fullName evidence="3">Uncharacterized protein</fullName>
    </submittedName>
</protein>
<name>A0A915JTG7_ROMCU</name>
<evidence type="ECO:0000256" key="1">
    <source>
        <dbReference type="SAM" id="MobiDB-lite"/>
    </source>
</evidence>